<feature type="transmembrane region" description="Helical" evidence="2">
    <location>
        <begin position="147"/>
        <end position="176"/>
    </location>
</feature>
<reference evidence="4" key="1">
    <citation type="submission" date="2017-01" db="EMBL/GenBank/DDBJ databases">
        <title>Comparative genomics of anhydrobiosis in the tardigrade Hypsibius dujardini.</title>
        <authorList>
            <person name="Yoshida Y."/>
            <person name="Koutsovoulos G."/>
            <person name="Laetsch D."/>
            <person name="Stevens L."/>
            <person name="Kumar S."/>
            <person name="Horikawa D."/>
            <person name="Ishino K."/>
            <person name="Komine S."/>
            <person name="Tomita M."/>
            <person name="Blaxter M."/>
            <person name="Arakawa K."/>
        </authorList>
    </citation>
    <scope>NUCLEOTIDE SEQUENCE [LARGE SCALE GENOMIC DNA]</scope>
    <source>
        <strain evidence="4">Z151</strain>
    </source>
</reference>
<comment type="caution">
    <text evidence="3">The sequence shown here is derived from an EMBL/GenBank/DDBJ whole genome shotgun (WGS) entry which is preliminary data.</text>
</comment>
<dbReference type="EMBL" id="MTYJ01000028">
    <property type="protein sequence ID" value="OQV20671.1"/>
    <property type="molecule type" value="Genomic_DNA"/>
</dbReference>
<feature type="compositionally biased region" description="Basic residues" evidence="1">
    <location>
        <begin position="34"/>
        <end position="46"/>
    </location>
</feature>
<dbReference type="AlphaFoldDB" id="A0A1W0WZN7"/>
<evidence type="ECO:0000256" key="2">
    <source>
        <dbReference type="SAM" id="Phobius"/>
    </source>
</evidence>
<dbReference type="Proteomes" id="UP000192578">
    <property type="component" value="Unassembled WGS sequence"/>
</dbReference>
<sequence length="337" mass="37232">MAGMEKQRLHMASAHGHTNGHGPLGHHANQGAPHPHHPHHHPHLHGTAHSAGHTIHTTSTPHDPHHSKIKYKFGINILAFLQFIGGLLMLNYEAISAVLYRSTGSRSGMLYGVEFAGLYTSVFTMVTGIMGLITVRRSYGHRSRMCCFISEILLTIILAIKSFAMACASAAMLFLYTVKWDSVLSLFNRVAQSAQINLYVGTTTTTAIPSTMDPMIAEELAQDFNLLVGLRCILFALYFIMFVSSVLTSCFSCCNYCSCWNRPPLSNVATAAIPEHHNHSPPHHQHNNNAQPVVSEKTEVLMTPYTAVVEVAEVAVTVEPGEDKEKRKGHKHHKHKH</sequence>
<feature type="transmembrane region" description="Helical" evidence="2">
    <location>
        <begin position="73"/>
        <end position="95"/>
    </location>
</feature>
<evidence type="ECO:0000313" key="4">
    <source>
        <dbReference type="Proteomes" id="UP000192578"/>
    </source>
</evidence>
<organism evidence="3 4">
    <name type="scientific">Hypsibius exemplaris</name>
    <name type="common">Freshwater tardigrade</name>
    <dbReference type="NCBI Taxonomy" id="2072580"/>
    <lineage>
        <taxon>Eukaryota</taxon>
        <taxon>Metazoa</taxon>
        <taxon>Ecdysozoa</taxon>
        <taxon>Tardigrada</taxon>
        <taxon>Eutardigrada</taxon>
        <taxon>Parachela</taxon>
        <taxon>Hypsibioidea</taxon>
        <taxon>Hypsibiidae</taxon>
        <taxon>Hypsibius</taxon>
    </lineage>
</organism>
<protein>
    <submittedName>
        <fullName evidence="3">Uncharacterized protein</fullName>
    </submittedName>
</protein>
<keyword evidence="2" id="KW-0812">Transmembrane</keyword>
<gene>
    <name evidence="3" type="ORF">BV898_05255</name>
</gene>
<feature type="transmembrane region" description="Helical" evidence="2">
    <location>
        <begin position="115"/>
        <end position="135"/>
    </location>
</feature>
<evidence type="ECO:0000256" key="1">
    <source>
        <dbReference type="SAM" id="MobiDB-lite"/>
    </source>
</evidence>
<name>A0A1W0WZN7_HYPEX</name>
<evidence type="ECO:0000313" key="3">
    <source>
        <dbReference type="EMBL" id="OQV20671.1"/>
    </source>
</evidence>
<dbReference type="OrthoDB" id="10065036at2759"/>
<feature type="transmembrane region" description="Helical" evidence="2">
    <location>
        <begin position="224"/>
        <end position="247"/>
    </location>
</feature>
<keyword evidence="2" id="KW-0472">Membrane</keyword>
<keyword evidence="4" id="KW-1185">Reference proteome</keyword>
<feature type="region of interest" description="Disordered" evidence="1">
    <location>
        <begin position="1"/>
        <end position="63"/>
    </location>
</feature>
<proteinExistence type="predicted"/>
<accession>A0A1W0WZN7</accession>
<keyword evidence="2" id="KW-1133">Transmembrane helix</keyword>
<feature type="compositionally biased region" description="Low complexity" evidence="1">
    <location>
        <begin position="47"/>
        <end position="61"/>
    </location>
</feature>